<gene>
    <name evidence="1" type="ORF">BDV23DRAFT_170043</name>
</gene>
<dbReference type="InterPro" id="IPR029044">
    <property type="entry name" value="Nucleotide-diphossugar_trans"/>
</dbReference>
<accession>A0A5N7CHG9</accession>
<protein>
    <submittedName>
        <fullName evidence="1">Uncharacterized protein</fullName>
    </submittedName>
</protein>
<evidence type="ECO:0000313" key="1">
    <source>
        <dbReference type="EMBL" id="KAE8393606.1"/>
    </source>
</evidence>
<dbReference type="OrthoDB" id="2014201at2759"/>
<dbReference type="SUPFAM" id="SSF53448">
    <property type="entry name" value="Nucleotide-diphospho-sugar transferases"/>
    <property type="match status" value="1"/>
</dbReference>
<dbReference type="Gene3D" id="3.90.550.10">
    <property type="entry name" value="Spore Coat Polysaccharide Biosynthesis Protein SpsA, Chain A"/>
    <property type="match status" value="1"/>
</dbReference>
<organism evidence="1">
    <name type="scientific">Petromyces alliaceus</name>
    <name type="common">Aspergillus alliaceus</name>
    <dbReference type="NCBI Taxonomy" id="209559"/>
    <lineage>
        <taxon>Eukaryota</taxon>
        <taxon>Fungi</taxon>
        <taxon>Dikarya</taxon>
        <taxon>Ascomycota</taxon>
        <taxon>Pezizomycotina</taxon>
        <taxon>Eurotiomycetes</taxon>
        <taxon>Eurotiomycetidae</taxon>
        <taxon>Eurotiales</taxon>
        <taxon>Aspergillaceae</taxon>
        <taxon>Aspergillus</taxon>
        <taxon>Aspergillus subgen. Circumdati</taxon>
    </lineage>
</organism>
<dbReference type="Proteomes" id="UP000326877">
    <property type="component" value="Unassembled WGS sequence"/>
</dbReference>
<proteinExistence type="predicted"/>
<dbReference type="EMBL" id="ML735228">
    <property type="protein sequence ID" value="KAE8393606.1"/>
    <property type="molecule type" value="Genomic_DNA"/>
</dbReference>
<name>A0A5N7CHG9_PETAA</name>
<reference evidence="1" key="1">
    <citation type="submission" date="2019-04" db="EMBL/GenBank/DDBJ databases">
        <title>Friends and foes A comparative genomics studyof 23 Aspergillus species from section Flavi.</title>
        <authorList>
            <consortium name="DOE Joint Genome Institute"/>
            <person name="Kjaerbolling I."/>
            <person name="Vesth T."/>
            <person name="Frisvad J.C."/>
            <person name="Nybo J.L."/>
            <person name="Theobald S."/>
            <person name="Kildgaard S."/>
            <person name="Isbrandt T."/>
            <person name="Kuo A."/>
            <person name="Sato A."/>
            <person name="Lyhne E.K."/>
            <person name="Kogle M.E."/>
            <person name="Wiebenga A."/>
            <person name="Kun R.S."/>
            <person name="Lubbers R.J."/>
            <person name="Makela M.R."/>
            <person name="Barry K."/>
            <person name="Chovatia M."/>
            <person name="Clum A."/>
            <person name="Daum C."/>
            <person name="Haridas S."/>
            <person name="He G."/>
            <person name="LaButti K."/>
            <person name="Lipzen A."/>
            <person name="Mondo S."/>
            <person name="Riley R."/>
            <person name="Salamov A."/>
            <person name="Simmons B.A."/>
            <person name="Magnuson J.K."/>
            <person name="Henrissat B."/>
            <person name="Mortensen U.H."/>
            <person name="Larsen T.O."/>
            <person name="Devries R.P."/>
            <person name="Grigoriev I.V."/>
            <person name="Machida M."/>
            <person name="Baker S.E."/>
            <person name="Andersen M.R."/>
        </authorList>
    </citation>
    <scope>NUCLEOTIDE SEQUENCE [LARGE SCALE GENOMIC DNA]</scope>
    <source>
        <strain evidence="1">IBT 14317</strain>
    </source>
</reference>
<sequence length="256" mass="30055">MDAIHPSSTQNIDWSRFASVQYAMSTDYLCNSVMIFEALMHLKSKAGRLLMYSEEISVTGSFTQSRSLRKVRDEYGVKLMPMQMEFKILPKTWAFSYMKPLAFHQTQYDRHMDELFLLPPYPIAIPRAYRLNTSDIKLCTRVMLVQPSEFEFHRILRSIDAGGPPEYAMEVMNILYKRNALVLPHRFTLSVYMVSSLESWDPDRVLSEAKYLHFSDWPVFKPWIETPAEMMEAEQPACDRPYQRQTCHAHELWLGF</sequence>
<dbReference type="AlphaFoldDB" id="A0A5N7CHG9"/>